<keyword evidence="2" id="KW-1185">Reference proteome</keyword>
<accession>A0A1H8AAA0</accession>
<dbReference type="SUPFAM" id="SSF56784">
    <property type="entry name" value="HAD-like"/>
    <property type="match status" value="1"/>
</dbReference>
<evidence type="ECO:0000313" key="2">
    <source>
        <dbReference type="Proteomes" id="UP000199695"/>
    </source>
</evidence>
<sequence length="379" mass="43132">MYDIILFDVDGVFLSEERCFDASALSVWELLYAPHFLSLNGKSHTTQPDEEEIRRIRSEVFQDDRVLDWMKSKGINSNWDMVYLAFSAQLMLLLKELYPDHKEEVERFLTRPVTEEALRELREWGGNKVRSFKPSFGSFISLFDGDEQIVKHELLVYFNRLAEKWFGVPVSQFSRNSSLWELGYSVYQEWYLGDPLYLQTEGKTARLGGKKGFLYQEIPIAEPEKMRTMLERLAEKGITLGIGTGRSLLETEVPFKDLGLYSAFDPERIATASDVITAEESYPERAPLGKPEPFTYIKAYLGRSSTAEECLTLALPIADGKKVLIVGDSVADLLAARKMGCDFAATLTGLTGQAARSKFEELKADYILNDVTELERIFQ</sequence>
<dbReference type="PANTHER" id="PTHR43434">
    <property type="entry name" value="PHOSPHOGLYCOLATE PHOSPHATASE"/>
    <property type="match status" value="1"/>
</dbReference>
<name>A0A1H8AAA0_9BACL</name>
<organism evidence="1 2">
    <name type="scientific">Lihuaxuella thermophila</name>
    <dbReference type="NCBI Taxonomy" id="1173111"/>
    <lineage>
        <taxon>Bacteria</taxon>
        <taxon>Bacillati</taxon>
        <taxon>Bacillota</taxon>
        <taxon>Bacilli</taxon>
        <taxon>Bacillales</taxon>
        <taxon>Thermoactinomycetaceae</taxon>
        <taxon>Lihuaxuella</taxon>
    </lineage>
</organism>
<reference evidence="1 2" key="1">
    <citation type="submission" date="2016-10" db="EMBL/GenBank/DDBJ databases">
        <authorList>
            <person name="de Groot N.N."/>
        </authorList>
    </citation>
    <scope>NUCLEOTIDE SEQUENCE [LARGE SCALE GENOMIC DNA]</scope>
    <source>
        <strain evidence="1 2">DSM 46701</strain>
    </source>
</reference>
<dbReference type="Proteomes" id="UP000199695">
    <property type="component" value="Unassembled WGS sequence"/>
</dbReference>
<evidence type="ECO:0000313" key="1">
    <source>
        <dbReference type="EMBL" id="SEM67640.1"/>
    </source>
</evidence>
<dbReference type="InterPro" id="IPR050155">
    <property type="entry name" value="HAD-like_hydrolase_sf"/>
</dbReference>
<dbReference type="GO" id="GO:0006281">
    <property type="term" value="P:DNA repair"/>
    <property type="evidence" value="ECO:0007669"/>
    <property type="project" value="TreeGrafter"/>
</dbReference>
<dbReference type="SFLD" id="SFLDG01129">
    <property type="entry name" value="C1.5:_HAD__Beta-PGM__Phosphata"/>
    <property type="match status" value="1"/>
</dbReference>
<dbReference type="SFLD" id="SFLDS00003">
    <property type="entry name" value="Haloacid_Dehalogenase"/>
    <property type="match status" value="1"/>
</dbReference>
<dbReference type="GO" id="GO:0008967">
    <property type="term" value="F:phosphoglycolate phosphatase activity"/>
    <property type="evidence" value="ECO:0007669"/>
    <property type="project" value="TreeGrafter"/>
</dbReference>
<dbReference type="CDD" id="cd01427">
    <property type="entry name" value="HAD_like"/>
    <property type="match status" value="1"/>
</dbReference>
<dbReference type="RefSeq" id="WP_089964354.1">
    <property type="nucleotide sequence ID" value="NZ_FOCQ01000001.1"/>
</dbReference>
<dbReference type="PANTHER" id="PTHR43434:SF1">
    <property type="entry name" value="PHOSPHOGLYCOLATE PHOSPHATASE"/>
    <property type="match status" value="1"/>
</dbReference>
<dbReference type="InterPro" id="IPR023214">
    <property type="entry name" value="HAD_sf"/>
</dbReference>
<dbReference type="EMBL" id="FOCQ01000001">
    <property type="protein sequence ID" value="SEM67640.1"/>
    <property type="molecule type" value="Genomic_DNA"/>
</dbReference>
<proteinExistence type="predicted"/>
<dbReference type="Gene3D" id="3.40.50.1000">
    <property type="entry name" value="HAD superfamily/HAD-like"/>
    <property type="match status" value="1"/>
</dbReference>
<dbReference type="AlphaFoldDB" id="A0A1H8AAA0"/>
<gene>
    <name evidence="1" type="ORF">SAMN05444955_10134</name>
</gene>
<dbReference type="OrthoDB" id="2474611at2"/>
<dbReference type="InterPro" id="IPR036412">
    <property type="entry name" value="HAD-like_sf"/>
</dbReference>
<protein>
    <submittedName>
        <fullName evidence="1">Phosphoglycolate phosphatase, HAD superfamily</fullName>
    </submittedName>
</protein>
<dbReference type="STRING" id="1173111.SAMN05444955_10134"/>
<dbReference type="Pfam" id="PF13242">
    <property type="entry name" value="Hydrolase_like"/>
    <property type="match status" value="1"/>
</dbReference>